<keyword evidence="7" id="KW-1185">Reference proteome</keyword>
<sequence length="435" mass="51352">MINFSRLWIWRYIRDKLPWYYEVAINRKPAKYLIAARVPVNEKLTELSEDELWREFDRALNDFLELWRRVKYNEVDIRNMPKASPSLLDLTAEITRRMIRHCEFCEWRCRVDRVGGKRLGVCMLDSTSRVSTYFHHLGEELPLRGVMGSGTIFFTSCNFRCAFCQNADISRDRFNGVVMNPRQIASAAVILRLEGVHNINWVGGEPTPHLHNIVETIRLIANQGIKVLEGLSNDEYDAVLSVKADFIPYNFSRDWASYDNELNVPMLWNSNFYMTVETTKLLRVLMDIWLPDFKYGNNKCAFRISRIPRYFEVVSRNHKLVYDWGEDMIIRHLVMPGHVEDDSKPVLKWIADNMPGVLVNIMDQYRPENETDPDSPRFNPEFRELARRPSREELMEVYRYARDLGLNFELISFEKRIDIKYLGDEDSLIERLDNL</sequence>
<keyword evidence="2" id="KW-0479">Metal-binding</keyword>
<dbReference type="EMBL" id="CP002529">
    <property type="protein sequence ID" value="ADY01072.1"/>
    <property type="molecule type" value="Genomic_DNA"/>
</dbReference>
<gene>
    <name evidence="6" type="ordered locus">VMUT_0862</name>
</gene>
<dbReference type="InterPro" id="IPR040085">
    <property type="entry name" value="MJ0674-like"/>
</dbReference>
<evidence type="ECO:0000313" key="6">
    <source>
        <dbReference type="EMBL" id="ADY01072.1"/>
    </source>
</evidence>
<feature type="domain" description="Radical SAM core" evidence="5">
    <location>
        <begin position="152"/>
        <end position="342"/>
    </location>
</feature>
<dbReference type="AlphaFoldDB" id="F0QWV4"/>
<dbReference type="Pfam" id="PF04055">
    <property type="entry name" value="Radical_SAM"/>
    <property type="match status" value="1"/>
</dbReference>
<evidence type="ECO:0000256" key="1">
    <source>
        <dbReference type="ARBA" id="ARBA00022691"/>
    </source>
</evidence>
<dbReference type="SFLD" id="SFLDG01099">
    <property type="entry name" value="Uncharacterised_Radical_SAM_Su"/>
    <property type="match status" value="1"/>
</dbReference>
<keyword evidence="1" id="KW-0949">S-adenosyl-L-methionine</keyword>
<dbReference type="PANTHER" id="PTHR43075">
    <property type="entry name" value="FORMATE LYASE ACTIVATING ENZYME, PUTATIVE (AFU_ORTHOLOGUE AFUA_2G15630)-RELATED"/>
    <property type="match status" value="1"/>
</dbReference>
<dbReference type="SFLD" id="SFLDS00029">
    <property type="entry name" value="Radical_SAM"/>
    <property type="match status" value="1"/>
</dbReference>
<dbReference type="InterPro" id="IPR058240">
    <property type="entry name" value="rSAM_sf"/>
</dbReference>
<dbReference type="RefSeq" id="WP_013604234.1">
    <property type="nucleotide sequence ID" value="NC_015151.1"/>
</dbReference>
<dbReference type="Gene3D" id="3.20.20.70">
    <property type="entry name" value="Aldolase class I"/>
    <property type="match status" value="1"/>
</dbReference>
<dbReference type="Proteomes" id="UP000007485">
    <property type="component" value="Chromosome"/>
</dbReference>
<dbReference type="HOGENOM" id="CLU_062674_0_1_2"/>
<keyword evidence="3" id="KW-0408">Iron</keyword>
<dbReference type="PANTHER" id="PTHR43075:SF1">
    <property type="entry name" value="FORMATE LYASE ACTIVATING ENZYME, PUTATIVE (AFU_ORTHOLOGUE AFUA_2G15630)-RELATED"/>
    <property type="match status" value="1"/>
</dbReference>
<proteinExistence type="predicted"/>
<dbReference type="GO" id="GO:0046872">
    <property type="term" value="F:metal ion binding"/>
    <property type="evidence" value="ECO:0007669"/>
    <property type="project" value="UniProtKB-KW"/>
</dbReference>
<keyword evidence="6" id="KW-0670">Pyruvate</keyword>
<dbReference type="InterPro" id="IPR013785">
    <property type="entry name" value="Aldolase_TIM"/>
</dbReference>
<dbReference type="SUPFAM" id="SSF102114">
    <property type="entry name" value="Radical SAM enzymes"/>
    <property type="match status" value="2"/>
</dbReference>
<evidence type="ECO:0000259" key="5">
    <source>
        <dbReference type="Pfam" id="PF04055"/>
    </source>
</evidence>
<accession>F0QWV4</accession>
<dbReference type="GO" id="GO:0051536">
    <property type="term" value="F:iron-sulfur cluster binding"/>
    <property type="evidence" value="ECO:0007669"/>
    <property type="project" value="UniProtKB-KW"/>
</dbReference>
<dbReference type="InterPro" id="IPR007197">
    <property type="entry name" value="rSAM"/>
</dbReference>
<dbReference type="GeneID" id="10288514"/>
<dbReference type="GO" id="GO:0016829">
    <property type="term" value="F:lyase activity"/>
    <property type="evidence" value="ECO:0007669"/>
    <property type="project" value="UniProtKB-KW"/>
</dbReference>
<name>F0QWV4_VULM7</name>
<evidence type="ECO:0000256" key="3">
    <source>
        <dbReference type="ARBA" id="ARBA00023004"/>
    </source>
</evidence>
<dbReference type="eggNOG" id="arCOG00934">
    <property type="taxonomic scope" value="Archaea"/>
</dbReference>
<keyword evidence="4" id="KW-0411">Iron-sulfur</keyword>
<evidence type="ECO:0000256" key="4">
    <source>
        <dbReference type="ARBA" id="ARBA00023014"/>
    </source>
</evidence>
<dbReference type="KEGG" id="vmo:VMUT_0862"/>
<reference evidence="6 7" key="1">
    <citation type="journal article" date="2011" name="J. Bacteriol.">
        <title>Complete genome sequence of 'Vulcanisaeta moutnovskia' strain 768-28, a novel member of the hyperthermophilic crenarchaeal genus vulcanisaeta.</title>
        <authorList>
            <person name="Gumerov V.M."/>
            <person name="Mardanov A.V."/>
            <person name="Beletsky A.V."/>
            <person name="Prokofeva M.I."/>
            <person name="Bonch-Osmolovskaya E.A."/>
            <person name="Ravin N.V."/>
            <person name="Skryabin K.G."/>
        </authorList>
    </citation>
    <scope>NUCLEOTIDE SEQUENCE [LARGE SCALE GENOMIC DNA]</scope>
    <source>
        <strain evidence="6 7">768-28</strain>
    </source>
</reference>
<protein>
    <submittedName>
        <fullName evidence="6">Pyruvate formate lyase activating enzyme</fullName>
    </submittedName>
</protein>
<organism evidence="6 7">
    <name type="scientific">Vulcanisaeta moutnovskia (strain 768-28)</name>
    <dbReference type="NCBI Taxonomy" id="985053"/>
    <lineage>
        <taxon>Archaea</taxon>
        <taxon>Thermoproteota</taxon>
        <taxon>Thermoprotei</taxon>
        <taxon>Thermoproteales</taxon>
        <taxon>Thermoproteaceae</taxon>
        <taxon>Vulcanisaeta</taxon>
    </lineage>
</organism>
<keyword evidence="6" id="KW-0456">Lyase</keyword>
<evidence type="ECO:0000313" key="7">
    <source>
        <dbReference type="Proteomes" id="UP000007485"/>
    </source>
</evidence>
<evidence type="ECO:0000256" key="2">
    <source>
        <dbReference type="ARBA" id="ARBA00022723"/>
    </source>
</evidence>